<dbReference type="Proteomes" id="UP000664203">
    <property type="component" value="Unassembled WGS sequence"/>
</dbReference>
<keyword evidence="3" id="KW-1185">Reference proteome</keyword>
<comment type="caution">
    <text evidence="2">The sequence shown here is derived from an EMBL/GenBank/DDBJ whole genome shotgun (WGS) entry which is preliminary data.</text>
</comment>
<name>A0A8H3F574_9LECA</name>
<proteinExistence type="predicted"/>
<sequence length="160" mass="17085">MIRALLAIILLIRRSTASSLPTLPLPPSNYAPSDANLTANMNGIACHPGPTPRPLSDFSTCIPSLFRLYATPLIHTVIVWDPGDFKQWGPDTALGGCYILIDGGLERDVFAVDGLLGPAIGAVSKCFVGEVEGRNFLAKTRVGPGNEWWLSVVLETRVGG</sequence>
<evidence type="ECO:0000313" key="2">
    <source>
        <dbReference type="EMBL" id="CAF9916217.1"/>
    </source>
</evidence>
<evidence type="ECO:0000313" key="3">
    <source>
        <dbReference type="Proteomes" id="UP000664203"/>
    </source>
</evidence>
<accession>A0A8H3F574</accession>
<dbReference type="EMBL" id="CAJPDR010000089">
    <property type="protein sequence ID" value="CAF9916217.1"/>
    <property type="molecule type" value="Genomic_DNA"/>
</dbReference>
<dbReference type="OrthoDB" id="5381668at2759"/>
<keyword evidence="1" id="KW-0732">Signal</keyword>
<dbReference type="AlphaFoldDB" id="A0A8H3F574"/>
<feature type="chain" id="PRO_5034921149" evidence="1">
    <location>
        <begin position="18"/>
        <end position="160"/>
    </location>
</feature>
<reference evidence="2" key="1">
    <citation type="submission" date="2021-03" db="EMBL/GenBank/DDBJ databases">
        <authorList>
            <person name="Tagirdzhanova G."/>
        </authorList>
    </citation>
    <scope>NUCLEOTIDE SEQUENCE</scope>
</reference>
<gene>
    <name evidence="2" type="ORF">ALECFALPRED_010566</name>
</gene>
<protein>
    <submittedName>
        <fullName evidence="2">Uncharacterized protein</fullName>
    </submittedName>
</protein>
<evidence type="ECO:0000256" key="1">
    <source>
        <dbReference type="SAM" id="SignalP"/>
    </source>
</evidence>
<feature type="signal peptide" evidence="1">
    <location>
        <begin position="1"/>
        <end position="17"/>
    </location>
</feature>
<organism evidence="2 3">
    <name type="scientific">Alectoria fallacina</name>
    <dbReference type="NCBI Taxonomy" id="1903189"/>
    <lineage>
        <taxon>Eukaryota</taxon>
        <taxon>Fungi</taxon>
        <taxon>Dikarya</taxon>
        <taxon>Ascomycota</taxon>
        <taxon>Pezizomycotina</taxon>
        <taxon>Lecanoromycetes</taxon>
        <taxon>OSLEUM clade</taxon>
        <taxon>Lecanoromycetidae</taxon>
        <taxon>Lecanorales</taxon>
        <taxon>Lecanorineae</taxon>
        <taxon>Parmeliaceae</taxon>
        <taxon>Alectoria</taxon>
    </lineage>
</organism>